<dbReference type="GO" id="GO:0005886">
    <property type="term" value="C:plasma membrane"/>
    <property type="evidence" value="ECO:0007669"/>
    <property type="project" value="UniProtKB-SubCell"/>
</dbReference>
<feature type="transmembrane region" description="Helical" evidence="7">
    <location>
        <begin position="12"/>
        <end position="35"/>
    </location>
</feature>
<gene>
    <name evidence="9" type="ORF">ICC18_13810</name>
</gene>
<evidence type="ECO:0000313" key="9">
    <source>
        <dbReference type="EMBL" id="MBD0381196.1"/>
    </source>
</evidence>
<dbReference type="RefSeq" id="WP_188174994.1">
    <property type="nucleotide sequence ID" value="NZ_JACVVD010000004.1"/>
</dbReference>
<organism evidence="9 10">
    <name type="scientific">Paenibacillus sedimenti</name>
    <dbReference type="NCBI Taxonomy" id="2770274"/>
    <lineage>
        <taxon>Bacteria</taxon>
        <taxon>Bacillati</taxon>
        <taxon>Bacillota</taxon>
        <taxon>Bacilli</taxon>
        <taxon>Bacillales</taxon>
        <taxon>Paenibacillaceae</taxon>
        <taxon>Paenibacillus</taxon>
    </lineage>
</organism>
<keyword evidence="6 7" id="KW-0472">Membrane</keyword>
<dbReference type="GO" id="GO:0016413">
    <property type="term" value="F:O-acetyltransferase activity"/>
    <property type="evidence" value="ECO:0007669"/>
    <property type="project" value="TreeGrafter"/>
</dbReference>
<evidence type="ECO:0000256" key="5">
    <source>
        <dbReference type="ARBA" id="ARBA00022989"/>
    </source>
</evidence>
<reference evidence="9" key="1">
    <citation type="submission" date="2020-09" db="EMBL/GenBank/DDBJ databases">
        <title>Draft Genome Sequence of Paenibacillus sp. WST5.</title>
        <authorList>
            <person name="Bao Z."/>
        </authorList>
    </citation>
    <scope>NUCLEOTIDE SEQUENCE</scope>
    <source>
        <strain evidence="9">WST5</strain>
    </source>
</reference>
<evidence type="ECO:0000256" key="1">
    <source>
        <dbReference type="ARBA" id="ARBA00004651"/>
    </source>
</evidence>
<proteinExistence type="inferred from homology"/>
<dbReference type="PANTHER" id="PTHR40074:SF2">
    <property type="entry name" value="O-ACETYLTRANSFERASE WECH"/>
    <property type="match status" value="1"/>
</dbReference>
<keyword evidence="10" id="KW-1185">Reference proteome</keyword>
<dbReference type="EMBL" id="JACVVD010000004">
    <property type="protein sequence ID" value="MBD0381196.1"/>
    <property type="molecule type" value="Genomic_DNA"/>
</dbReference>
<comment type="caution">
    <text evidence="9">The sequence shown here is derived from an EMBL/GenBank/DDBJ whole genome shotgun (WGS) entry which is preliminary data.</text>
</comment>
<feature type="transmembrane region" description="Helical" evidence="7">
    <location>
        <begin position="249"/>
        <end position="267"/>
    </location>
</feature>
<comment type="subcellular location">
    <subcellularLocation>
        <location evidence="1">Cell membrane</location>
        <topology evidence="1">Multi-pass membrane protein</topology>
    </subcellularLocation>
</comment>
<protein>
    <submittedName>
        <fullName evidence="9">Acyltransferase</fullName>
    </submittedName>
</protein>
<sequence length="352" mass="40451">MQIRPKIPEIDFVRALAIIAVIIIHGTSAATLLPVGTGSQALFFVINRACLFTVPVFIWISGVVLFYNYYDRWDPRTSFIFWTKRLRRILVPYVLWSLFYYEYNQYMFHGKINFDTFYMLKLLLSGNASYHLYYMVIIVQFYILFPIVMTVIRKSRRLCNGLIPIGLFIQAATYSMNHWVHPIPEYASFFASYSALFAFGAYTGIHYTKITAWTGKHRKWIWTAMCLGGLAFIGMLLLNQFGLASFENIWYELTLLVYCMTAALSLVQWGQRENTSNSPFSKKIAGLGAASFGIYLAHPALLTLWDRLKPAHERVLLFDLHIVSSILIGLLGSWLLVLLYRSIMKSGKVSAK</sequence>
<evidence type="ECO:0000256" key="2">
    <source>
        <dbReference type="ARBA" id="ARBA00007400"/>
    </source>
</evidence>
<dbReference type="InterPro" id="IPR002656">
    <property type="entry name" value="Acyl_transf_3_dom"/>
</dbReference>
<feature type="transmembrane region" description="Helical" evidence="7">
    <location>
        <begin position="317"/>
        <end position="340"/>
    </location>
</feature>
<evidence type="ECO:0000256" key="7">
    <source>
        <dbReference type="SAM" id="Phobius"/>
    </source>
</evidence>
<feature type="transmembrane region" description="Helical" evidence="7">
    <location>
        <begin position="128"/>
        <end position="149"/>
    </location>
</feature>
<keyword evidence="5 7" id="KW-1133">Transmembrane helix</keyword>
<name>A0A926KQB1_9BACL</name>
<keyword evidence="9" id="KW-0808">Transferase</keyword>
<comment type="similarity">
    <text evidence="2">Belongs to the acyltransferase 3 family.</text>
</comment>
<evidence type="ECO:0000313" key="10">
    <source>
        <dbReference type="Proteomes" id="UP000650466"/>
    </source>
</evidence>
<feature type="transmembrane region" description="Helical" evidence="7">
    <location>
        <begin position="41"/>
        <end position="69"/>
    </location>
</feature>
<feature type="transmembrane region" description="Helical" evidence="7">
    <location>
        <begin position="220"/>
        <end position="243"/>
    </location>
</feature>
<accession>A0A926KQB1</accession>
<dbReference type="Pfam" id="PF01757">
    <property type="entry name" value="Acyl_transf_3"/>
    <property type="match status" value="1"/>
</dbReference>
<evidence type="ECO:0000256" key="3">
    <source>
        <dbReference type="ARBA" id="ARBA00022475"/>
    </source>
</evidence>
<feature type="transmembrane region" description="Helical" evidence="7">
    <location>
        <begin position="90"/>
        <end position="108"/>
    </location>
</feature>
<feature type="domain" description="Acyltransferase 3" evidence="8">
    <location>
        <begin position="8"/>
        <end position="337"/>
    </location>
</feature>
<feature type="transmembrane region" description="Helical" evidence="7">
    <location>
        <begin position="161"/>
        <end position="180"/>
    </location>
</feature>
<dbReference type="AlphaFoldDB" id="A0A926KQB1"/>
<evidence type="ECO:0000256" key="6">
    <source>
        <dbReference type="ARBA" id="ARBA00023136"/>
    </source>
</evidence>
<feature type="transmembrane region" description="Helical" evidence="7">
    <location>
        <begin position="186"/>
        <end position="208"/>
    </location>
</feature>
<keyword evidence="3" id="KW-1003">Cell membrane</keyword>
<keyword evidence="4 7" id="KW-0812">Transmembrane</keyword>
<keyword evidence="9" id="KW-0012">Acyltransferase</keyword>
<evidence type="ECO:0000256" key="4">
    <source>
        <dbReference type="ARBA" id="ARBA00022692"/>
    </source>
</evidence>
<dbReference type="GO" id="GO:0009246">
    <property type="term" value="P:enterobacterial common antigen biosynthetic process"/>
    <property type="evidence" value="ECO:0007669"/>
    <property type="project" value="TreeGrafter"/>
</dbReference>
<dbReference type="Proteomes" id="UP000650466">
    <property type="component" value="Unassembled WGS sequence"/>
</dbReference>
<feature type="transmembrane region" description="Helical" evidence="7">
    <location>
        <begin position="287"/>
        <end position="305"/>
    </location>
</feature>
<dbReference type="PANTHER" id="PTHR40074">
    <property type="entry name" value="O-ACETYLTRANSFERASE WECH"/>
    <property type="match status" value="1"/>
</dbReference>
<evidence type="ECO:0000259" key="8">
    <source>
        <dbReference type="Pfam" id="PF01757"/>
    </source>
</evidence>